<dbReference type="EMBL" id="VSSQ01015316">
    <property type="protein sequence ID" value="MPM55533.1"/>
    <property type="molecule type" value="Genomic_DNA"/>
</dbReference>
<protein>
    <recommendedName>
        <fullName evidence="1">PLD phosphodiesterase domain-containing protein</fullName>
    </recommendedName>
</protein>
<organism evidence="2">
    <name type="scientific">bioreactor metagenome</name>
    <dbReference type="NCBI Taxonomy" id="1076179"/>
    <lineage>
        <taxon>unclassified sequences</taxon>
        <taxon>metagenomes</taxon>
        <taxon>ecological metagenomes</taxon>
    </lineage>
</organism>
<proteinExistence type="predicted"/>
<reference evidence="2" key="1">
    <citation type="submission" date="2019-08" db="EMBL/GenBank/DDBJ databases">
        <authorList>
            <person name="Kucharzyk K."/>
            <person name="Murdoch R.W."/>
            <person name="Higgins S."/>
            <person name="Loffler F."/>
        </authorList>
    </citation>
    <scope>NUCLEOTIDE SEQUENCE</scope>
</reference>
<dbReference type="AlphaFoldDB" id="A0A645AX96"/>
<dbReference type="InterPro" id="IPR001736">
    <property type="entry name" value="PLipase_D/transphosphatidylase"/>
</dbReference>
<name>A0A645AX96_9ZZZZ</name>
<dbReference type="PROSITE" id="PS50035">
    <property type="entry name" value="PLD"/>
    <property type="match status" value="1"/>
</dbReference>
<accession>A0A645AX96</accession>
<sequence length="296" mass="33866">MEITKIKFLYGIEFWDTLFELLSKARERVFLISAFIGEKDYTACIEKIPKDVFTLTMCRSDNQNGKYFPPNAFIVNSNNFHGKIYLIDNTLIIGSQNLYRAKEVKEGEFSVMITTDPFSSSLLLYQALIKIMQKEGTPAEPVSENFLSFYDNGCPFCGNSDIPDPYSLIKCPGYGFDFVSEDDCDGYAGEGACQYCFPENREYLGECYCCDDSGCGFGISIDDLKLIHHAINPISEEDFNKAKFYLSLFNFFEDHGENAVEIFQKLGFTGKVYFTTQKREEIELINIEKIRHLIKL</sequence>
<dbReference type="SUPFAM" id="SSF56024">
    <property type="entry name" value="Phospholipase D/nuclease"/>
    <property type="match status" value="1"/>
</dbReference>
<evidence type="ECO:0000259" key="1">
    <source>
        <dbReference type="PROSITE" id="PS50035"/>
    </source>
</evidence>
<dbReference type="GO" id="GO:0003824">
    <property type="term" value="F:catalytic activity"/>
    <property type="evidence" value="ECO:0007669"/>
    <property type="project" value="InterPro"/>
</dbReference>
<gene>
    <name evidence="2" type="ORF">SDC9_102330</name>
</gene>
<feature type="domain" description="PLD phosphodiesterase" evidence="1">
    <location>
        <begin position="76"/>
        <end position="102"/>
    </location>
</feature>
<dbReference type="Gene3D" id="3.30.870.10">
    <property type="entry name" value="Endonuclease Chain A"/>
    <property type="match status" value="1"/>
</dbReference>
<comment type="caution">
    <text evidence="2">The sequence shown here is derived from an EMBL/GenBank/DDBJ whole genome shotgun (WGS) entry which is preliminary data.</text>
</comment>
<evidence type="ECO:0000313" key="2">
    <source>
        <dbReference type="EMBL" id="MPM55533.1"/>
    </source>
</evidence>